<proteinExistence type="predicted"/>
<dbReference type="Gene3D" id="3.40.50.300">
    <property type="entry name" value="P-loop containing nucleotide triphosphate hydrolases"/>
    <property type="match status" value="2"/>
</dbReference>
<dbReference type="OrthoDB" id="9807790at2"/>
<evidence type="ECO:0000256" key="2">
    <source>
        <dbReference type="SAM" id="MobiDB-lite"/>
    </source>
</evidence>
<dbReference type="SUPFAM" id="SSF52540">
    <property type="entry name" value="P-loop containing nucleoside triphosphate hydrolases"/>
    <property type="match status" value="1"/>
</dbReference>
<dbReference type="AlphaFoldDB" id="A0A1H2TYR9"/>
<name>A0A1H2TYR9_9PSEU</name>
<dbReference type="PROSITE" id="PS50901">
    <property type="entry name" value="FTSK"/>
    <property type="match status" value="1"/>
</dbReference>
<evidence type="ECO:0000259" key="3">
    <source>
        <dbReference type="PROSITE" id="PS50901"/>
    </source>
</evidence>
<feature type="compositionally biased region" description="Basic residues" evidence="2">
    <location>
        <begin position="99"/>
        <end position="108"/>
    </location>
</feature>
<dbReference type="Proteomes" id="UP000199529">
    <property type="component" value="Unassembled WGS sequence"/>
</dbReference>
<keyword evidence="5" id="KW-1185">Reference proteome</keyword>
<organism evidence="4 5">
    <name type="scientific">Saccharopolyspora shandongensis</name>
    <dbReference type="NCBI Taxonomy" id="418495"/>
    <lineage>
        <taxon>Bacteria</taxon>
        <taxon>Bacillati</taxon>
        <taxon>Actinomycetota</taxon>
        <taxon>Actinomycetes</taxon>
        <taxon>Pseudonocardiales</taxon>
        <taxon>Pseudonocardiaceae</taxon>
        <taxon>Saccharopolyspora</taxon>
    </lineage>
</organism>
<dbReference type="EMBL" id="FNOK01000003">
    <property type="protein sequence ID" value="SDW48941.1"/>
    <property type="molecule type" value="Genomic_DNA"/>
</dbReference>
<keyword evidence="1" id="KW-0067">ATP-binding</keyword>
<dbReference type="InterPro" id="IPR027417">
    <property type="entry name" value="P-loop_NTPase"/>
</dbReference>
<evidence type="ECO:0000256" key="1">
    <source>
        <dbReference type="PROSITE-ProRule" id="PRU00289"/>
    </source>
</evidence>
<keyword evidence="1" id="KW-0547">Nucleotide-binding</keyword>
<dbReference type="Pfam" id="PF01580">
    <property type="entry name" value="FtsK_SpoIIIE"/>
    <property type="match status" value="2"/>
</dbReference>
<gene>
    <name evidence="4" type="ORF">SAMN05216215_1003270</name>
</gene>
<dbReference type="InterPro" id="IPR002543">
    <property type="entry name" value="FtsK_dom"/>
</dbReference>
<sequence length="419" mass="46726">MAELRDRRLRGEPDPDPYGDAFLLIDGWEELRAVFPETDVYVRQLAEKGLTLGIHVLVAAKQWAAIRPGLRNLLQTRIELRLSDSDQSEIGAEHAARVPQRRPGRGMHPSKQHFLTALPRVDGAKLDALVEADQKNGRWPRRAQEVYRDSHAEAVAGLVDRVRSGWRGYPAPPVRLLPTELPYRFPPANDPKQIPLGIGEKALQPVHLDFRREPHFYAIGERGSGRTTLLRTIVRGITERYSPQEALIMLVDYRRTLLGFLTTEHLAAYVITPDQLRSHVEDVIPALRKRMPGPHVTQEQVRNRSWWSGPDLFIVIDDYELVASGGENPLAPLAEFLPMAADLGLHVVLTRDSAGATRGMFERFTLTLRETSAPALAMSANADAGRLIGVTHSRPLPPGRGTLVSRLDGSQLIQTPLVP</sequence>
<dbReference type="GO" id="GO:0005524">
    <property type="term" value="F:ATP binding"/>
    <property type="evidence" value="ECO:0007669"/>
    <property type="project" value="UniProtKB-UniRule"/>
</dbReference>
<feature type="binding site" evidence="1">
    <location>
        <begin position="220"/>
        <end position="227"/>
    </location>
    <ligand>
        <name>ATP</name>
        <dbReference type="ChEBI" id="CHEBI:30616"/>
    </ligand>
</feature>
<reference evidence="5" key="1">
    <citation type="submission" date="2016-10" db="EMBL/GenBank/DDBJ databases">
        <authorList>
            <person name="Varghese N."/>
            <person name="Submissions S."/>
        </authorList>
    </citation>
    <scope>NUCLEOTIDE SEQUENCE [LARGE SCALE GENOMIC DNA]</scope>
    <source>
        <strain evidence="5">CGMCC 4.3530</strain>
    </source>
</reference>
<accession>A0A1H2TYR9</accession>
<evidence type="ECO:0000313" key="5">
    <source>
        <dbReference type="Proteomes" id="UP000199529"/>
    </source>
</evidence>
<dbReference type="GO" id="GO:0003677">
    <property type="term" value="F:DNA binding"/>
    <property type="evidence" value="ECO:0007669"/>
    <property type="project" value="InterPro"/>
</dbReference>
<dbReference type="STRING" id="418495.SAMN05216215_1003270"/>
<evidence type="ECO:0000313" key="4">
    <source>
        <dbReference type="EMBL" id="SDW48941.1"/>
    </source>
</evidence>
<feature type="domain" description="FtsK" evidence="3">
    <location>
        <begin position="203"/>
        <end position="387"/>
    </location>
</feature>
<protein>
    <submittedName>
        <fullName evidence="4">DNA segregation ATPase FtsK/SpoIIIE, S-DNA-T family</fullName>
    </submittedName>
</protein>
<feature type="region of interest" description="Disordered" evidence="2">
    <location>
        <begin position="89"/>
        <end position="108"/>
    </location>
</feature>